<organism evidence="2 3">
    <name type="scientific">Stegodyphus mimosarum</name>
    <name type="common">African social velvet spider</name>
    <dbReference type="NCBI Taxonomy" id="407821"/>
    <lineage>
        <taxon>Eukaryota</taxon>
        <taxon>Metazoa</taxon>
        <taxon>Ecdysozoa</taxon>
        <taxon>Arthropoda</taxon>
        <taxon>Chelicerata</taxon>
        <taxon>Arachnida</taxon>
        <taxon>Araneae</taxon>
        <taxon>Araneomorphae</taxon>
        <taxon>Entelegynae</taxon>
        <taxon>Eresoidea</taxon>
        <taxon>Eresidae</taxon>
        <taxon>Stegodyphus</taxon>
    </lineage>
</organism>
<dbReference type="AlphaFoldDB" id="A0A087UY85"/>
<keyword evidence="2" id="KW-0645">Protease</keyword>
<feature type="non-terminal residue" evidence="2">
    <location>
        <position position="89"/>
    </location>
</feature>
<proteinExistence type="predicted"/>
<dbReference type="STRING" id="407821.A0A087UY85"/>
<name>A0A087UY85_STEMI</name>
<reference evidence="2 3" key="1">
    <citation type="submission" date="2013-11" db="EMBL/GenBank/DDBJ databases">
        <title>Genome sequencing of Stegodyphus mimosarum.</title>
        <authorList>
            <person name="Bechsgaard J."/>
        </authorList>
    </citation>
    <scope>NUCLEOTIDE SEQUENCE [LARGE SCALE GENOMIC DNA]</scope>
</reference>
<feature type="domain" description="Aminopeptidase N-like N-terminal" evidence="1">
    <location>
        <begin position="3"/>
        <end position="88"/>
    </location>
</feature>
<keyword evidence="3" id="KW-1185">Reference proteome</keyword>
<dbReference type="SUPFAM" id="SSF63737">
    <property type="entry name" value="Leukotriene A4 hydrolase N-terminal domain"/>
    <property type="match status" value="1"/>
</dbReference>
<accession>A0A087UY85</accession>
<dbReference type="GO" id="GO:0004177">
    <property type="term" value="F:aminopeptidase activity"/>
    <property type="evidence" value="ECO:0007669"/>
    <property type="project" value="UniProtKB-KW"/>
</dbReference>
<evidence type="ECO:0000259" key="1">
    <source>
        <dbReference type="Pfam" id="PF17900"/>
    </source>
</evidence>
<protein>
    <submittedName>
        <fullName evidence="2">Endoplasmic reticulum aminopeptidase 2</fullName>
    </submittedName>
</protein>
<keyword evidence="2" id="KW-0378">Hydrolase</keyword>
<evidence type="ECO:0000313" key="2">
    <source>
        <dbReference type="EMBL" id="KFM82324.1"/>
    </source>
</evidence>
<dbReference type="InterPro" id="IPR045357">
    <property type="entry name" value="Aminopeptidase_N-like_N"/>
</dbReference>
<evidence type="ECO:0000313" key="3">
    <source>
        <dbReference type="Proteomes" id="UP000054359"/>
    </source>
</evidence>
<keyword evidence="2" id="KW-0031">Aminopeptidase</keyword>
<gene>
    <name evidence="2" type="ORF">X975_14202</name>
</gene>
<dbReference type="Pfam" id="PF17900">
    <property type="entry name" value="Peptidase_M1_N"/>
    <property type="match status" value="1"/>
</dbReference>
<dbReference type="EMBL" id="KK122252">
    <property type="protein sequence ID" value="KFM82324.1"/>
    <property type="molecule type" value="Genomic_DNA"/>
</dbReference>
<dbReference type="Proteomes" id="UP000054359">
    <property type="component" value="Unassembled WGS sequence"/>
</dbReference>
<dbReference type="OrthoDB" id="6750768at2759"/>
<dbReference type="InterPro" id="IPR042097">
    <property type="entry name" value="Aminopeptidase_N-like_N_sf"/>
</dbReference>
<dbReference type="Gene3D" id="2.60.40.1730">
    <property type="entry name" value="tricorn interacting facor f3 domain"/>
    <property type="match status" value="1"/>
</dbReference>
<sequence length="89" mass="10515">MHPNLEIFENFGTVNVTFQVTTATNFIVLHSKDLNLARILIVQSNETITPVLQHLEYPKHQQLYIKIDGTFIPDLKYKLWINFHRHLED</sequence>